<dbReference type="Pfam" id="PF21778">
    <property type="entry name" value="DUF6873"/>
    <property type="match status" value="1"/>
</dbReference>
<feature type="domain" description="DUF6873" evidence="1">
    <location>
        <begin position="20"/>
        <end position="247"/>
    </location>
</feature>
<evidence type="ECO:0000313" key="3">
    <source>
        <dbReference type="Proteomes" id="UP000886818"/>
    </source>
</evidence>
<reference evidence="2" key="1">
    <citation type="submission" date="2021-07" db="EMBL/GenBank/DDBJ databases">
        <title>Complete genome sequence of Crassaminicella sp. 143-21, isolated from a deep-sea hydrothermal vent.</title>
        <authorList>
            <person name="Li X."/>
        </authorList>
    </citation>
    <scope>NUCLEOTIDE SEQUENCE</scope>
    <source>
        <strain evidence="2">143-21</strain>
    </source>
</reference>
<dbReference type="Proteomes" id="UP000886818">
    <property type="component" value="Chromosome"/>
</dbReference>
<proteinExistence type="predicted"/>
<organism evidence="2 3">
    <name type="scientific">Crassaminicella indica</name>
    <dbReference type="NCBI Taxonomy" id="2855394"/>
    <lineage>
        <taxon>Bacteria</taxon>
        <taxon>Bacillati</taxon>
        <taxon>Bacillota</taxon>
        <taxon>Clostridia</taxon>
        <taxon>Eubacteriales</taxon>
        <taxon>Clostridiaceae</taxon>
        <taxon>Crassaminicella</taxon>
    </lineage>
</organism>
<dbReference type="EMBL" id="CP078093">
    <property type="protein sequence ID" value="QXM06362.1"/>
    <property type="molecule type" value="Genomic_DNA"/>
</dbReference>
<protein>
    <recommendedName>
        <fullName evidence="1">DUF6873 domain-containing protein</fullName>
    </recommendedName>
</protein>
<dbReference type="RefSeq" id="WP_218283058.1">
    <property type="nucleotide sequence ID" value="NZ_CP078093.1"/>
</dbReference>
<accession>A0ABX8RD42</accession>
<name>A0ABX8RD42_9CLOT</name>
<sequence>MKCKLLNIPFLPKNKVKAVIVDGRVSDNFINNLKYMDINMIKTPYCKELYSAISYHPDILLHPINGKDVVVAPNVYDDLEKPLKKYGLNVIKGETVLRRNYPDNIAYNIGRVSNFAIHNLKYTDKVTLKLLEKSGVELIHVKQGYSKCSICIVNERAIITSDRGIAKTIEKYGIDTLVISPGYIDLTGLDYGFIGGASGLIAKNKIAFSGFLSHHPDYDRILEFLANYSVEPVFLENDKLKDIGSIIPILEMAY</sequence>
<evidence type="ECO:0000313" key="2">
    <source>
        <dbReference type="EMBL" id="QXM06362.1"/>
    </source>
</evidence>
<keyword evidence="3" id="KW-1185">Reference proteome</keyword>
<gene>
    <name evidence="2" type="ORF">KVH43_00840</name>
</gene>
<dbReference type="InterPro" id="IPR049238">
    <property type="entry name" value="DUF6873"/>
</dbReference>
<evidence type="ECO:0000259" key="1">
    <source>
        <dbReference type="Pfam" id="PF21778"/>
    </source>
</evidence>